<dbReference type="EMBL" id="OA885060">
    <property type="protein sequence ID" value="CAD7281616.1"/>
    <property type="molecule type" value="Genomic_DNA"/>
</dbReference>
<evidence type="ECO:0000259" key="1">
    <source>
        <dbReference type="Pfam" id="PF00611"/>
    </source>
</evidence>
<dbReference type="Gene3D" id="1.20.1270.60">
    <property type="entry name" value="Arfaptin homology (AH) domain/BAR domain"/>
    <property type="match status" value="1"/>
</dbReference>
<dbReference type="InterPro" id="IPR027267">
    <property type="entry name" value="AH/BAR_dom_sf"/>
</dbReference>
<accession>A0A7R9GGJ1</accession>
<proteinExistence type="predicted"/>
<dbReference type="Proteomes" id="UP000678499">
    <property type="component" value="Unassembled WGS sequence"/>
</dbReference>
<dbReference type="Pfam" id="PF00611">
    <property type="entry name" value="FCH"/>
    <property type="match status" value="1"/>
</dbReference>
<sequence length="63" mass="7082">MRGIATISATSEKFAIPDQYESIATHTNKGVEFLERLGHFVRDRSNVEIEYASKLRNVDPASN</sequence>
<dbReference type="OrthoDB" id="8783038at2759"/>
<dbReference type="EMBL" id="CAJPEX010003023">
    <property type="protein sequence ID" value="CAG0921768.1"/>
    <property type="molecule type" value="Genomic_DNA"/>
</dbReference>
<dbReference type="SUPFAM" id="SSF103657">
    <property type="entry name" value="BAR/IMD domain-like"/>
    <property type="match status" value="1"/>
</dbReference>
<evidence type="ECO:0000313" key="2">
    <source>
        <dbReference type="EMBL" id="CAD7281616.1"/>
    </source>
</evidence>
<name>A0A7R9GGJ1_9CRUS</name>
<organism evidence="2">
    <name type="scientific">Notodromas monacha</name>
    <dbReference type="NCBI Taxonomy" id="399045"/>
    <lineage>
        <taxon>Eukaryota</taxon>
        <taxon>Metazoa</taxon>
        <taxon>Ecdysozoa</taxon>
        <taxon>Arthropoda</taxon>
        <taxon>Crustacea</taxon>
        <taxon>Oligostraca</taxon>
        <taxon>Ostracoda</taxon>
        <taxon>Podocopa</taxon>
        <taxon>Podocopida</taxon>
        <taxon>Cypridocopina</taxon>
        <taxon>Cypridoidea</taxon>
        <taxon>Cyprididae</taxon>
        <taxon>Notodromas</taxon>
    </lineage>
</organism>
<dbReference type="AlphaFoldDB" id="A0A7R9GGJ1"/>
<protein>
    <recommendedName>
        <fullName evidence="1">FCH domain-containing protein</fullName>
    </recommendedName>
</protein>
<keyword evidence="3" id="KW-1185">Reference proteome</keyword>
<gene>
    <name evidence="2" type="ORF">NMOB1V02_LOCUS9256</name>
</gene>
<evidence type="ECO:0000313" key="3">
    <source>
        <dbReference type="Proteomes" id="UP000678499"/>
    </source>
</evidence>
<reference evidence="2" key="1">
    <citation type="submission" date="2020-11" db="EMBL/GenBank/DDBJ databases">
        <authorList>
            <person name="Tran Van P."/>
        </authorList>
    </citation>
    <scope>NUCLEOTIDE SEQUENCE</scope>
</reference>
<dbReference type="InterPro" id="IPR001060">
    <property type="entry name" value="FCH_dom"/>
</dbReference>
<feature type="domain" description="FCH" evidence="1">
    <location>
        <begin position="19"/>
        <end position="57"/>
    </location>
</feature>